<feature type="transmembrane region" description="Helical" evidence="1">
    <location>
        <begin position="43"/>
        <end position="64"/>
    </location>
</feature>
<dbReference type="InterPro" id="IPR046094">
    <property type="entry name" value="DUF6112"/>
</dbReference>
<comment type="caution">
    <text evidence="2">The sequence shown here is derived from an EMBL/GenBank/DDBJ whole genome shotgun (WGS) entry which is preliminary data.</text>
</comment>
<dbReference type="EMBL" id="BAABAA010000022">
    <property type="protein sequence ID" value="GAA3598398.1"/>
    <property type="molecule type" value="Genomic_DNA"/>
</dbReference>
<evidence type="ECO:0000313" key="3">
    <source>
        <dbReference type="Proteomes" id="UP001501222"/>
    </source>
</evidence>
<keyword evidence="3" id="KW-1185">Reference proteome</keyword>
<proteinExistence type="predicted"/>
<feature type="transmembrane region" description="Helical" evidence="1">
    <location>
        <begin position="76"/>
        <end position="98"/>
    </location>
</feature>
<dbReference type="Proteomes" id="UP001501222">
    <property type="component" value="Unassembled WGS sequence"/>
</dbReference>
<evidence type="ECO:0000313" key="2">
    <source>
        <dbReference type="EMBL" id="GAA3598398.1"/>
    </source>
</evidence>
<keyword evidence="1" id="KW-0812">Transmembrane</keyword>
<reference evidence="3" key="1">
    <citation type="journal article" date="2019" name="Int. J. Syst. Evol. Microbiol.">
        <title>The Global Catalogue of Microorganisms (GCM) 10K type strain sequencing project: providing services to taxonomists for standard genome sequencing and annotation.</title>
        <authorList>
            <consortium name="The Broad Institute Genomics Platform"/>
            <consortium name="The Broad Institute Genome Sequencing Center for Infectious Disease"/>
            <person name="Wu L."/>
            <person name="Ma J."/>
        </authorList>
    </citation>
    <scope>NUCLEOTIDE SEQUENCE [LARGE SCALE GENOMIC DNA]</scope>
    <source>
        <strain evidence="3">JCM 16928</strain>
    </source>
</reference>
<accession>A0ABP6Z6S4</accession>
<protein>
    <submittedName>
        <fullName evidence="2">DUF6112 family protein</fullName>
    </submittedName>
</protein>
<keyword evidence="1" id="KW-0472">Membrane</keyword>
<dbReference type="RefSeq" id="WP_344850153.1">
    <property type="nucleotide sequence ID" value="NZ_BAABAA010000022.1"/>
</dbReference>
<dbReference type="Pfam" id="PF19607">
    <property type="entry name" value="DUF6112"/>
    <property type="match status" value="1"/>
</dbReference>
<organism evidence="2 3">
    <name type="scientific">Kribbella ginsengisoli</name>
    <dbReference type="NCBI Taxonomy" id="363865"/>
    <lineage>
        <taxon>Bacteria</taxon>
        <taxon>Bacillati</taxon>
        <taxon>Actinomycetota</taxon>
        <taxon>Actinomycetes</taxon>
        <taxon>Propionibacteriales</taxon>
        <taxon>Kribbellaceae</taxon>
        <taxon>Kribbella</taxon>
    </lineage>
</organism>
<gene>
    <name evidence="2" type="ORF">GCM10022235_82730</name>
</gene>
<keyword evidence="1" id="KW-1133">Transmembrane helix</keyword>
<sequence length="104" mass="10573">MIHNLMAQISAIPMTQDPGVSPNSDGLPGLPALRHLVGALQTFSLVVCVAIFVVGVIAWAGGSINSNATYSGKGKWGCLISAVAAALVISAPSIIRFFSGIPIG</sequence>
<name>A0ABP6Z6S4_9ACTN</name>
<evidence type="ECO:0000256" key="1">
    <source>
        <dbReference type="SAM" id="Phobius"/>
    </source>
</evidence>